<accession>A0ACB5RFB2</accession>
<dbReference type="Proteomes" id="UP001058074">
    <property type="component" value="Unassembled WGS sequence"/>
</dbReference>
<evidence type="ECO:0000313" key="2">
    <source>
        <dbReference type="Proteomes" id="UP001058074"/>
    </source>
</evidence>
<dbReference type="EMBL" id="BROD01000001">
    <property type="protein sequence ID" value="GKX67606.1"/>
    <property type="molecule type" value="Genomic_DNA"/>
</dbReference>
<name>A0ACB5RFB2_9CLOT</name>
<organism evidence="1 2">
    <name type="scientific">Inconstantimicrobium mannanitabidum</name>
    <dbReference type="NCBI Taxonomy" id="1604901"/>
    <lineage>
        <taxon>Bacteria</taxon>
        <taxon>Bacillati</taxon>
        <taxon>Bacillota</taxon>
        <taxon>Clostridia</taxon>
        <taxon>Eubacteriales</taxon>
        <taxon>Clostridiaceae</taxon>
        <taxon>Inconstantimicrobium</taxon>
    </lineage>
</organism>
<gene>
    <name evidence="1" type="ORF">rsdtw13_28640</name>
</gene>
<comment type="caution">
    <text evidence="1">The sequence shown here is derived from an EMBL/GenBank/DDBJ whole genome shotgun (WGS) entry which is preliminary data.</text>
</comment>
<protein>
    <submittedName>
        <fullName evidence="1">Bifunctional 2-hydroxyacyl-CoA dehydratase/activator domain-containing protein</fullName>
    </submittedName>
</protein>
<keyword evidence="2" id="KW-1185">Reference proteome</keyword>
<reference evidence="1" key="1">
    <citation type="journal article" date="2025" name="Int. J. Syst. Evol. Microbiol.">
        <title>Inconstantimicrobium mannanitabidum sp. nov., a novel member of the family Clostridiaceae isolated from anoxic soil under the treatment of reductive soil disinfestation.</title>
        <authorList>
            <person name="Ueki A."/>
            <person name="Tonouchi A."/>
            <person name="Honma S."/>
            <person name="Kaku N."/>
            <person name="Ueki K."/>
        </authorList>
    </citation>
    <scope>NUCLEOTIDE SEQUENCE</scope>
    <source>
        <strain evidence="1">TW13</strain>
    </source>
</reference>
<proteinExistence type="predicted"/>
<sequence length="569" mass="63834">MIGYTCKYTPIEIFTSLGIETKRIDPNVTSYDKAETMMHTNLCSYVKGVLEDVITNDYEGVILTSCCDSTRRLYDTLKENFPGKFIYILDLPRKVNEESINIYADVVKEMVQAYEGFSNKKFDEKKLKKVCDTLKVEHVKPSSKLNIGLMGARCNDGIIEMVKKYNTNIFFNISCTGDEREYNLKDDNIYHDYIKDLLSKLPCLHMTDITERNNFLEKQKENLDGIIYHTVKFCDIYSYEYADLKENYDVPVLKVETDYTKQCEGQIKTRVEAFIESLNANRGTGDNNMDMSKDINDNLKNKDIEEASENMKYVMGIDSGSTSTNAVILNNRREIVAYEVVRTGAKSSESAKRALEQVLNKAGLSTEDLSLIVSTGYGRVSITFADKDVTEISCHGKGAHYLNPKIRTIIDIGGQDSKVIKLNNKGEVVDFVMNDKCAAGTGRFLEMMARTLEIDIKDMGPESLKWKEDIKISSMCSVFAESEVISLIAQNKEKADIIHALNQSISSRTNALLGRVGKESEFMMTGGVAQNVGVVKAIEEKIGEKLFISDEPEIVGAIGAALFGIESLE</sequence>
<evidence type="ECO:0000313" key="1">
    <source>
        <dbReference type="EMBL" id="GKX67606.1"/>
    </source>
</evidence>